<dbReference type="Proteomes" id="UP000652427">
    <property type="component" value="Unassembled WGS sequence"/>
</dbReference>
<evidence type="ECO:0000313" key="2">
    <source>
        <dbReference type="EMBL" id="NVD27210.1"/>
    </source>
</evidence>
<evidence type="ECO:0000313" key="3">
    <source>
        <dbReference type="Proteomes" id="UP000652427"/>
    </source>
</evidence>
<name>A0ABX2N0H6_9SPHN</name>
<sequence length="139" mass="14757">MIRLVLILVLALSVGACVPTETDVNDPSETQKNPLAGMVPTAFIQTFAEPDYPTPDTFTTGSFEIKDACLVFAVSGEFLRVVMQQGSKFEPPNTVVFHSGARVTLGKTVTVKGAEGSYGLPADLPANCPKKSLLIGDLQ</sequence>
<reference evidence="2 3" key="1">
    <citation type="submission" date="2020-06" db="EMBL/GenBank/DDBJ databases">
        <authorList>
            <person name="Kim S.-J."/>
            <person name="Park S.-J."/>
        </authorList>
    </citation>
    <scope>NUCLEOTIDE SEQUENCE [LARGE SCALE GENOMIC DNA]</scope>
    <source>
        <strain evidence="2 3">SW-151</strain>
    </source>
</reference>
<evidence type="ECO:0000256" key="1">
    <source>
        <dbReference type="SAM" id="SignalP"/>
    </source>
</evidence>
<dbReference type="EMBL" id="JABWMH010000001">
    <property type="protein sequence ID" value="NVD27210.1"/>
    <property type="molecule type" value="Genomic_DNA"/>
</dbReference>
<dbReference type="RefSeq" id="WP_176278681.1">
    <property type="nucleotide sequence ID" value="NZ_JABWMH010000001.1"/>
</dbReference>
<evidence type="ECO:0008006" key="4">
    <source>
        <dbReference type="Google" id="ProtNLM"/>
    </source>
</evidence>
<organism evidence="2 3">
    <name type="scientific">Parasphingorhabdus flavimaris</name>
    <dbReference type="NCBI Taxonomy" id="266812"/>
    <lineage>
        <taxon>Bacteria</taxon>
        <taxon>Pseudomonadati</taxon>
        <taxon>Pseudomonadota</taxon>
        <taxon>Alphaproteobacteria</taxon>
        <taxon>Sphingomonadales</taxon>
        <taxon>Sphingomonadaceae</taxon>
        <taxon>Parasphingorhabdus</taxon>
    </lineage>
</organism>
<dbReference type="PROSITE" id="PS51257">
    <property type="entry name" value="PROKAR_LIPOPROTEIN"/>
    <property type="match status" value="1"/>
</dbReference>
<feature type="chain" id="PRO_5045067763" description="Lipoprotein" evidence="1">
    <location>
        <begin position="17"/>
        <end position="139"/>
    </location>
</feature>
<keyword evidence="1" id="KW-0732">Signal</keyword>
<feature type="signal peptide" evidence="1">
    <location>
        <begin position="1"/>
        <end position="16"/>
    </location>
</feature>
<accession>A0ABX2N0H6</accession>
<gene>
    <name evidence="2" type="ORF">HUO14_04710</name>
</gene>
<keyword evidence="3" id="KW-1185">Reference proteome</keyword>
<proteinExistence type="predicted"/>
<protein>
    <recommendedName>
        <fullName evidence="4">Lipoprotein</fullName>
    </recommendedName>
</protein>
<comment type="caution">
    <text evidence="2">The sequence shown here is derived from an EMBL/GenBank/DDBJ whole genome shotgun (WGS) entry which is preliminary data.</text>
</comment>